<dbReference type="Pfam" id="PF00082">
    <property type="entry name" value="Peptidase_S8"/>
    <property type="match status" value="1"/>
</dbReference>
<dbReference type="Gene3D" id="1.10.1330.10">
    <property type="entry name" value="Dockerin domain"/>
    <property type="match status" value="1"/>
</dbReference>
<evidence type="ECO:0000256" key="8">
    <source>
        <dbReference type="PIRSR" id="PIRSR615500-1"/>
    </source>
</evidence>
<feature type="region of interest" description="Disordered" evidence="11">
    <location>
        <begin position="185"/>
        <end position="208"/>
    </location>
</feature>
<dbReference type="PROSITE" id="PS51892">
    <property type="entry name" value="SUBTILASE"/>
    <property type="match status" value="1"/>
</dbReference>
<dbReference type="Pfam" id="PF02225">
    <property type="entry name" value="PA"/>
    <property type="match status" value="1"/>
</dbReference>
<dbReference type="SUPFAM" id="SSF52025">
    <property type="entry name" value="PA domain"/>
    <property type="match status" value="1"/>
</dbReference>
<dbReference type="InterPro" id="IPR050131">
    <property type="entry name" value="Peptidase_S8_subtilisin-like"/>
</dbReference>
<evidence type="ECO:0000256" key="3">
    <source>
        <dbReference type="ARBA" id="ARBA00022525"/>
    </source>
</evidence>
<name>A0A4R2PAS2_9BACL</name>
<evidence type="ECO:0000256" key="10">
    <source>
        <dbReference type="RuleBase" id="RU003355"/>
    </source>
</evidence>
<dbReference type="CDD" id="cd02133">
    <property type="entry name" value="PA_C5a_like"/>
    <property type="match status" value="1"/>
</dbReference>
<comment type="similarity">
    <text evidence="1 9 10">Belongs to the peptidase S8 family.</text>
</comment>
<dbReference type="PRINTS" id="PR00723">
    <property type="entry name" value="SUBTILISIN"/>
</dbReference>
<dbReference type="PROSITE" id="PS00136">
    <property type="entry name" value="SUBTILASE_ASP"/>
    <property type="match status" value="1"/>
</dbReference>
<dbReference type="InterPro" id="IPR037045">
    <property type="entry name" value="S8pro/Inhibitor_I9_sf"/>
</dbReference>
<comment type="caution">
    <text evidence="13">The sequence shown here is derived from an EMBL/GenBank/DDBJ whole genome shotgun (WGS) entry which is preliminary data.</text>
</comment>
<evidence type="ECO:0000256" key="9">
    <source>
        <dbReference type="PROSITE-ProRule" id="PRU01240"/>
    </source>
</evidence>
<dbReference type="InterPro" id="IPR010259">
    <property type="entry name" value="S8pro/Inhibitor_I9"/>
</dbReference>
<dbReference type="PROSITE" id="PS00137">
    <property type="entry name" value="SUBTILASE_HIS"/>
    <property type="match status" value="1"/>
</dbReference>
<dbReference type="InterPro" id="IPR016134">
    <property type="entry name" value="Dockerin_dom"/>
</dbReference>
<evidence type="ECO:0000259" key="12">
    <source>
        <dbReference type="PROSITE" id="PS51766"/>
    </source>
</evidence>
<dbReference type="Gene3D" id="3.50.30.30">
    <property type="match status" value="1"/>
</dbReference>
<dbReference type="InterPro" id="IPR003137">
    <property type="entry name" value="PA_domain"/>
</dbReference>
<dbReference type="GO" id="GO:0000272">
    <property type="term" value="P:polysaccharide catabolic process"/>
    <property type="evidence" value="ECO:0007669"/>
    <property type="project" value="InterPro"/>
</dbReference>
<proteinExistence type="inferred from homology"/>
<dbReference type="InterPro" id="IPR002105">
    <property type="entry name" value="Dockerin_1_rpt"/>
</dbReference>
<organism evidence="13 14">
    <name type="scientific">Scopulibacillus darangshiensis</name>
    <dbReference type="NCBI Taxonomy" id="442528"/>
    <lineage>
        <taxon>Bacteria</taxon>
        <taxon>Bacillati</taxon>
        <taxon>Bacillota</taxon>
        <taxon>Bacilli</taxon>
        <taxon>Bacillales</taxon>
        <taxon>Sporolactobacillaceae</taxon>
        <taxon>Scopulibacillus</taxon>
    </lineage>
</organism>
<dbReference type="InterPro" id="IPR046450">
    <property type="entry name" value="PA_dom_sf"/>
</dbReference>
<feature type="compositionally biased region" description="Low complexity" evidence="11">
    <location>
        <begin position="198"/>
        <end position="208"/>
    </location>
</feature>
<dbReference type="PROSITE" id="PS51766">
    <property type="entry name" value="DOCKERIN"/>
    <property type="match status" value="1"/>
</dbReference>
<dbReference type="EMBL" id="SLXK01000004">
    <property type="protein sequence ID" value="TCP30995.1"/>
    <property type="molecule type" value="Genomic_DNA"/>
</dbReference>
<evidence type="ECO:0000256" key="5">
    <source>
        <dbReference type="ARBA" id="ARBA00022729"/>
    </source>
</evidence>
<dbReference type="PROSITE" id="PS00138">
    <property type="entry name" value="SUBTILASE_SER"/>
    <property type="match status" value="1"/>
</dbReference>
<dbReference type="GO" id="GO:0016020">
    <property type="term" value="C:membrane"/>
    <property type="evidence" value="ECO:0007669"/>
    <property type="project" value="InterPro"/>
</dbReference>
<feature type="active site" description="Charge relay system" evidence="8 9">
    <location>
        <position position="612"/>
    </location>
</feature>
<dbReference type="GO" id="GO:0006508">
    <property type="term" value="P:proteolysis"/>
    <property type="evidence" value="ECO:0007669"/>
    <property type="project" value="UniProtKB-KW"/>
</dbReference>
<dbReference type="Gene3D" id="3.30.70.80">
    <property type="entry name" value="Peptidase S8 propeptide/proteinase inhibitor I9"/>
    <property type="match status" value="1"/>
</dbReference>
<dbReference type="PANTHER" id="PTHR43806">
    <property type="entry name" value="PEPTIDASE S8"/>
    <property type="match status" value="1"/>
</dbReference>
<evidence type="ECO:0000256" key="1">
    <source>
        <dbReference type="ARBA" id="ARBA00011073"/>
    </source>
</evidence>
<keyword evidence="4 9" id="KW-0645">Protease</keyword>
<keyword evidence="7 9" id="KW-0720">Serine protease</keyword>
<dbReference type="RefSeq" id="WP_132744341.1">
    <property type="nucleotide sequence ID" value="NZ_SLXK01000004.1"/>
</dbReference>
<feature type="region of interest" description="Disordered" evidence="11">
    <location>
        <begin position="1364"/>
        <end position="1390"/>
    </location>
</feature>
<evidence type="ECO:0000256" key="6">
    <source>
        <dbReference type="ARBA" id="ARBA00022801"/>
    </source>
</evidence>
<dbReference type="InterPro" id="IPR036439">
    <property type="entry name" value="Dockerin_dom_sf"/>
</dbReference>
<dbReference type="Proteomes" id="UP000295416">
    <property type="component" value="Unassembled WGS sequence"/>
</dbReference>
<dbReference type="SUPFAM" id="SSF52743">
    <property type="entry name" value="Subtilisin-like"/>
    <property type="match status" value="1"/>
</dbReference>
<evidence type="ECO:0000313" key="13">
    <source>
        <dbReference type="EMBL" id="TCP30995.1"/>
    </source>
</evidence>
<feature type="domain" description="Dockerin" evidence="12">
    <location>
        <begin position="1308"/>
        <end position="1372"/>
    </location>
</feature>
<dbReference type="GO" id="GO:0004553">
    <property type="term" value="F:hydrolase activity, hydrolyzing O-glycosyl compounds"/>
    <property type="evidence" value="ECO:0007669"/>
    <property type="project" value="InterPro"/>
</dbReference>
<dbReference type="InterPro" id="IPR023827">
    <property type="entry name" value="Peptidase_S8_Asp-AS"/>
</dbReference>
<dbReference type="Pfam" id="PF00404">
    <property type="entry name" value="Dockerin_1"/>
    <property type="match status" value="1"/>
</dbReference>
<evidence type="ECO:0000256" key="4">
    <source>
        <dbReference type="ARBA" id="ARBA00022670"/>
    </source>
</evidence>
<keyword evidence="5" id="KW-0732">Signal</keyword>
<sequence>MKKKFVRNTIGFTIIVLLLGLLFNGSDSFQTSLQQAKAKTHPSAESILASLTPKQLNSLHKLDVKQASGLQLDPDVDTSSEKEISVIVQFKQQPQSVAVVHAKLKGKSLSASQAKDKVAQSHESFKKDLAAIFKEDRKRRTTTFKIKNEYKHAFNGVAMTLPANKVKKLLKSDVVQAVWSNGTVKLDDPKPNDKAMDSSVSSSEGMSESNSFLGIDKLHEEGFTGKGVKVGVLDTGVDYNHPDIKGAYKGGYDFVDNDNDPMETTYEDWRKSGRPEKSGGNTYYTYHGTHVSGTIVGQHKNDSKYKTMGIAPDADLYVYRVLGPYGTAPFSQIIAGIDKAVADKMDVINLSLGASVNDPLSPSGIAINNAVLSGVTAVVAAGNSGSNPYTVGNPGGAALALTVGASDVPITIITSKGTLHAGKDSAAADLQLLAKGYDDDINALKGKDLPIVDIGHGDVSDYKGKDVKGKIALIERGNITLNEKIENAKKQGAAAVIIWNNNAEEGFIQAYLGEGKDFIPTFSVTNEQGKELVEKAAEDAATFSFDDMGQTKTEGDHLASFSSRGPVAGTYDIKPEVTAPGVSIMSTVPSYMQGEDNIGNYKNAYERLNGTSMATPHVAGIAALLKQADPTLTPADIKATIMNTADPLQEDYSVYEVGAGRVDPVEAIHSKLEIEVHDTTAMFDNQDQPIDIVNLTGALSLGSFVDYGKKYRETELLTLKNKSKTTQTYDVKVNYKQSLKESRNAKKNGVKLTTNATVKIGASNETETKVSLIIPRKAQKGVYEGYITFTNHKDPKDSYQVPFAFRYQAEGIKELQTTLPVMSDSERFEQYAPIQVKGTNVVFKLSAPMQRVDAFLADGNDGHELGYIAGADVSNNFEGYYMQMAPIFGYGKYYPFTGNSKMPISDDTVTAPPGHYKIKLVATGKSGKTFSKSVDIYIDNNKPKLNLDMQQSKVIEYKKGQKTYPLSGTILDPEMKAIQEAGIEMDSSKNDMTVYRYRNSIVPNQPELFPLAYIGVEKNGHFSWDIPLDQPVKQVRILGQDRAGNGLYSEAPIITFVERGTTYLQTTANKKTINYNETYHNTVSVKHARKWTGGTFRISYPTRYLGLVDIKPTKKLKKLGKVTITTEDSGKDALYSFITVSLKVKGKKINGDVPLLDVSLKAGEKAPIGSFLAGVRVLDATAVTKNKKEINVPSDAGQIVNIVPSYSTETFNLNPQAIKANTRDMGKSGTDIKVTDQSGKEFKGYFRAALTGSNTQNSFVVDHVPLTSKTLTIEAKIPGHTSAAKTVKIGREFHGKWIGTSFRTVDVRPSYAGDVNGDEVIDIRDAIAIEKYWGKNDRNADINFDGKVDMKDFAFVEQNFLFSNPEANNTPKPRKKFRGKTLQSIKKELE</sequence>
<dbReference type="InterPro" id="IPR034213">
    <property type="entry name" value="S8_Vpr-like"/>
</dbReference>
<reference evidence="13 14" key="1">
    <citation type="submission" date="2019-03" db="EMBL/GenBank/DDBJ databases">
        <title>Genomic Encyclopedia of Type Strains, Phase IV (KMG-IV): sequencing the most valuable type-strain genomes for metagenomic binning, comparative biology and taxonomic classification.</title>
        <authorList>
            <person name="Goeker M."/>
        </authorList>
    </citation>
    <scope>NUCLEOTIDE SEQUENCE [LARGE SCALE GENOMIC DNA]</scope>
    <source>
        <strain evidence="13 14">DSM 19377</strain>
    </source>
</reference>
<evidence type="ECO:0000256" key="11">
    <source>
        <dbReference type="SAM" id="MobiDB-lite"/>
    </source>
</evidence>
<feature type="active site" description="Charge relay system" evidence="8 9">
    <location>
        <position position="287"/>
    </location>
</feature>
<dbReference type="Pfam" id="PF05922">
    <property type="entry name" value="Inhibitor_I9"/>
    <property type="match status" value="1"/>
</dbReference>
<dbReference type="Pfam" id="PF06280">
    <property type="entry name" value="fn3_5"/>
    <property type="match status" value="1"/>
</dbReference>
<feature type="active site" description="Charge relay system" evidence="8 9">
    <location>
        <position position="234"/>
    </location>
</feature>
<keyword evidence="3" id="KW-0964">Secreted</keyword>
<accession>A0A4R2PAS2</accession>
<keyword evidence="2" id="KW-0134">Cell wall</keyword>
<dbReference type="InterPro" id="IPR010435">
    <property type="entry name" value="C5a/SBT2-like_Fn3"/>
</dbReference>
<dbReference type="CDD" id="cd07474">
    <property type="entry name" value="Peptidases_S8_subtilisin_Vpr-like"/>
    <property type="match status" value="1"/>
</dbReference>
<dbReference type="InterPro" id="IPR023828">
    <property type="entry name" value="Peptidase_S8_Ser-AS"/>
</dbReference>
<dbReference type="InterPro" id="IPR036852">
    <property type="entry name" value="Peptidase_S8/S53_dom_sf"/>
</dbReference>
<dbReference type="CDD" id="cd14254">
    <property type="entry name" value="Dockerin_II"/>
    <property type="match status" value="1"/>
</dbReference>
<dbReference type="InterPro" id="IPR022398">
    <property type="entry name" value="Peptidase_S8_His-AS"/>
</dbReference>
<dbReference type="PANTHER" id="PTHR43806:SF65">
    <property type="entry name" value="SERINE PROTEASE APRX"/>
    <property type="match status" value="1"/>
</dbReference>
<feature type="compositionally biased region" description="Basic and acidic residues" evidence="11">
    <location>
        <begin position="185"/>
        <end position="196"/>
    </location>
</feature>
<keyword evidence="6 9" id="KW-0378">Hydrolase</keyword>
<protein>
    <submittedName>
        <fullName evidence="13">Fn3 domain-containing protein</fullName>
    </submittedName>
</protein>
<dbReference type="Gene3D" id="3.40.50.200">
    <property type="entry name" value="Peptidase S8/S53 domain"/>
    <property type="match status" value="1"/>
</dbReference>
<dbReference type="SUPFAM" id="SSF63446">
    <property type="entry name" value="Type I dockerin domain"/>
    <property type="match status" value="1"/>
</dbReference>
<gene>
    <name evidence="13" type="ORF">EV207_104174</name>
</gene>
<evidence type="ECO:0000256" key="7">
    <source>
        <dbReference type="ARBA" id="ARBA00022825"/>
    </source>
</evidence>
<dbReference type="GO" id="GO:0004252">
    <property type="term" value="F:serine-type endopeptidase activity"/>
    <property type="evidence" value="ECO:0007669"/>
    <property type="project" value="UniProtKB-UniRule"/>
</dbReference>
<evidence type="ECO:0000313" key="14">
    <source>
        <dbReference type="Proteomes" id="UP000295416"/>
    </source>
</evidence>
<dbReference type="InterPro" id="IPR015500">
    <property type="entry name" value="Peptidase_S8_subtilisin-rel"/>
</dbReference>
<evidence type="ECO:0000256" key="2">
    <source>
        <dbReference type="ARBA" id="ARBA00022512"/>
    </source>
</evidence>
<dbReference type="InterPro" id="IPR000209">
    <property type="entry name" value="Peptidase_S8/S53_dom"/>
</dbReference>
<dbReference type="OrthoDB" id="9798386at2"/>
<keyword evidence="14" id="KW-1185">Reference proteome</keyword>